<feature type="non-terminal residue" evidence="6">
    <location>
        <position position="44"/>
    </location>
</feature>
<dbReference type="EMBL" id="JBHTHM010002487">
    <property type="protein sequence ID" value="MFD0788087.1"/>
    <property type="molecule type" value="Genomic_DNA"/>
</dbReference>
<keyword evidence="2" id="KW-0378">Hydrolase</keyword>
<protein>
    <submittedName>
        <fullName evidence="6">UvrD-helicase domain-containing protein</fullName>
    </submittedName>
</protein>
<dbReference type="Proteomes" id="UP001597053">
    <property type="component" value="Unassembled WGS sequence"/>
</dbReference>
<organism evidence="6 7">
    <name type="scientific">Micromonospora azadirachtae</name>
    <dbReference type="NCBI Taxonomy" id="1970735"/>
    <lineage>
        <taxon>Bacteria</taxon>
        <taxon>Bacillati</taxon>
        <taxon>Actinomycetota</taxon>
        <taxon>Actinomycetes</taxon>
        <taxon>Micromonosporales</taxon>
        <taxon>Micromonosporaceae</taxon>
        <taxon>Micromonospora</taxon>
    </lineage>
</organism>
<evidence type="ECO:0000313" key="7">
    <source>
        <dbReference type="Proteomes" id="UP001597053"/>
    </source>
</evidence>
<dbReference type="SUPFAM" id="SSF52540">
    <property type="entry name" value="P-loop containing nucleoside triphosphate hydrolases"/>
    <property type="match status" value="1"/>
</dbReference>
<dbReference type="Pfam" id="PF00580">
    <property type="entry name" value="UvrD-helicase"/>
    <property type="match status" value="1"/>
</dbReference>
<accession>A0ABW3AB18</accession>
<sequence>MADHSGAERVLAGLDPEQRGAVTAPAGPVCILAGAGTGKTRAIT</sequence>
<keyword evidence="3" id="KW-0347">Helicase</keyword>
<gene>
    <name evidence="6" type="ORF">ACFQZ8_29605</name>
</gene>
<evidence type="ECO:0000256" key="4">
    <source>
        <dbReference type="ARBA" id="ARBA00022840"/>
    </source>
</evidence>
<dbReference type="InterPro" id="IPR014016">
    <property type="entry name" value="UvrD-like_ATP-bd"/>
</dbReference>
<keyword evidence="7" id="KW-1185">Reference proteome</keyword>
<comment type="caution">
    <text evidence="6">The sequence shown here is derived from an EMBL/GenBank/DDBJ whole genome shotgun (WGS) entry which is preliminary data.</text>
</comment>
<proteinExistence type="predicted"/>
<dbReference type="Gene3D" id="3.40.50.300">
    <property type="entry name" value="P-loop containing nucleotide triphosphate hydrolases"/>
    <property type="match status" value="1"/>
</dbReference>
<feature type="domain" description="UvrD-like helicase ATP-binding" evidence="5">
    <location>
        <begin position="14"/>
        <end position="44"/>
    </location>
</feature>
<reference evidence="7" key="1">
    <citation type="journal article" date="2019" name="Int. J. Syst. Evol. Microbiol.">
        <title>The Global Catalogue of Microorganisms (GCM) 10K type strain sequencing project: providing services to taxonomists for standard genome sequencing and annotation.</title>
        <authorList>
            <consortium name="The Broad Institute Genomics Platform"/>
            <consortium name="The Broad Institute Genome Sequencing Center for Infectious Disease"/>
            <person name="Wu L."/>
            <person name="Ma J."/>
        </authorList>
    </citation>
    <scope>NUCLEOTIDE SEQUENCE [LARGE SCALE GENOMIC DNA]</scope>
    <source>
        <strain evidence="7">JCM 32148</strain>
    </source>
</reference>
<evidence type="ECO:0000313" key="6">
    <source>
        <dbReference type="EMBL" id="MFD0788087.1"/>
    </source>
</evidence>
<keyword evidence="1" id="KW-0547">Nucleotide-binding</keyword>
<evidence type="ECO:0000256" key="3">
    <source>
        <dbReference type="ARBA" id="ARBA00022806"/>
    </source>
</evidence>
<name>A0ABW3AB18_9ACTN</name>
<dbReference type="InterPro" id="IPR027417">
    <property type="entry name" value="P-loop_NTPase"/>
</dbReference>
<keyword evidence="4" id="KW-0067">ATP-binding</keyword>
<evidence type="ECO:0000256" key="1">
    <source>
        <dbReference type="ARBA" id="ARBA00022741"/>
    </source>
</evidence>
<evidence type="ECO:0000259" key="5">
    <source>
        <dbReference type="Pfam" id="PF00580"/>
    </source>
</evidence>
<evidence type="ECO:0000256" key="2">
    <source>
        <dbReference type="ARBA" id="ARBA00022801"/>
    </source>
</evidence>